<dbReference type="PROSITE" id="PS51898">
    <property type="entry name" value="TYR_RECOMBINASE"/>
    <property type="match status" value="1"/>
</dbReference>
<dbReference type="InterPro" id="IPR050090">
    <property type="entry name" value="Tyrosine_recombinase_XerCD"/>
</dbReference>
<protein>
    <submittedName>
        <fullName evidence="6">Site-specific integrase</fullName>
    </submittedName>
</protein>
<reference evidence="6 7" key="1">
    <citation type="journal article" date="2023" name="PLoS ONE">
        <title>Complete genome assembly of Hawai'i environmental nontuberculous mycobacteria reveals unexpected co-isolation with methylobacteria.</title>
        <authorList>
            <person name="Hendrix J."/>
            <person name="Epperson L.E."/>
            <person name="Tong E.I."/>
            <person name="Chan Y.L."/>
            <person name="Hasan N.A."/>
            <person name="Dawrs S.N."/>
            <person name="Norton G.J."/>
            <person name="Virdi R."/>
            <person name="Crooks J.L."/>
            <person name="Chan E.D."/>
            <person name="Honda J.R."/>
            <person name="Strong M."/>
        </authorList>
    </citation>
    <scope>NUCLEOTIDE SEQUENCE [LARGE SCALE GENOMIC DNA]</scope>
    <source>
        <strain evidence="6 7">NJH_HI04-1</strain>
    </source>
</reference>
<evidence type="ECO:0000256" key="3">
    <source>
        <dbReference type="ARBA" id="ARBA00023125"/>
    </source>
</evidence>
<keyword evidence="3" id="KW-0238">DNA-binding</keyword>
<dbReference type="Gene3D" id="1.10.150.130">
    <property type="match status" value="1"/>
</dbReference>
<evidence type="ECO:0000256" key="2">
    <source>
        <dbReference type="ARBA" id="ARBA00022908"/>
    </source>
</evidence>
<organism evidence="6 7">
    <name type="scientific">Methylobacterium ajmalii</name>
    <dbReference type="NCBI Taxonomy" id="2738439"/>
    <lineage>
        <taxon>Bacteria</taxon>
        <taxon>Pseudomonadati</taxon>
        <taxon>Pseudomonadota</taxon>
        <taxon>Alphaproteobacteria</taxon>
        <taxon>Hyphomicrobiales</taxon>
        <taxon>Methylobacteriaceae</taxon>
        <taxon>Methylobacterium</taxon>
    </lineage>
</organism>
<dbReference type="PANTHER" id="PTHR30349:SF41">
    <property type="entry name" value="INTEGRASE_RECOMBINASE PROTEIN MJ0367-RELATED"/>
    <property type="match status" value="1"/>
</dbReference>
<evidence type="ECO:0000313" key="7">
    <source>
        <dbReference type="Proteomes" id="UP001407347"/>
    </source>
</evidence>
<keyword evidence="7" id="KW-1185">Reference proteome</keyword>
<evidence type="ECO:0000256" key="4">
    <source>
        <dbReference type="ARBA" id="ARBA00023172"/>
    </source>
</evidence>
<dbReference type="InterPro" id="IPR013762">
    <property type="entry name" value="Integrase-like_cat_sf"/>
</dbReference>
<comment type="similarity">
    <text evidence="1">Belongs to the 'phage' integrase family.</text>
</comment>
<dbReference type="PANTHER" id="PTHR30349">
    <property type="entry name" value="PHAGE INTEGRASE-RELATED"/>
    <property type="match status" value="1"/>
</dbReference>
<feature type="domain" description="Tyr recombinase" evidence="5">
    <location>
        <begin position="166"/>
        <end position="336"/>
    </location>
</feature>
<dbReference type="InterPro" id="IPR002104">
    <property type="entry name" value="Integrase_catalytic"/>
</dbReference>
<comment type="caution">
    <text evidence="6">The sequence shown here is derived from an EMBL/GenBank/DDBJ whole genome shotgun (WGS) entry which is preliminary data.</text>
</comment>
<dbReference type="RefSeq" id="WP_346013000.1">
    <property type="nucleotide sequence ID" value="NZ_JAQYXP010000002.1"/>
</dbReference>
<sequence>MSRIRLPYIDHFKDRHGTTRYYFRRPGGKRTPLPGYPGSDEFMRAYAAAEANEPPPETSKERGQPGTFDRLLGLYFASVDYKRLKAPTQRAYRLAMEKLVRDEKIGHRTVSGLKREHIKTMMADRVDRPAAANGVLKKLRILIKFAIDLGWRQDDPTIAMRKLKEGEHHTWTDEEIAVFEAKWPNGTLQGTAFALLLFTGQRLSDVVRMSWRDVDGAGTVIQVTQEKTGTKLWIPLHPDLTGALAAWPKTHFALVTTAYGEPFTAKGFGNKMADAIAAAGLPDRCVTHGIRKAAARRLAEAGCTTHQVASITGHKSLAEIERYTREVNQRTTAGAAILKIASRKRKEDEQGGS</sequence>
<evidence type="ECO:0000313" key="6">
    <source>
        <dbReference type="EMBL" id="MEN3234688.1"/>
    </source>
</evidence>
<dbReference type="EMBL" id="JAQYXP010000002">
    <property type="protein sequence ID" value="MEN3234688.1"/>
    <property type="molecule type" value="Genomic_DNA"/>
</dbReference>
<dbReference type="InterPro" id="IPR011010">
    <property type="entry name" value="DNA_brk_join_enz"/>
</dbReference>
<keyword evidence="2" id="KW-0229">DNA integration</keyword>
<dbReference type="Proteomes" id="UP001407347">
    <property type="component" value="Unassembled WGS sequence"/>
</dbReference>
<dbReference type="Pfam" id="PF00589">
    <property type="entry name" value="Phage_integrase"/>
    <property type="match status" value="1"/>
</dbReference>
<dbReference type="Gene3D" id="1.10.443.10">
    <property type="entry name" value="Intergrase catalytic core"/>
    <property type="match status" value="1"/>
</dbReference>
<evidence type="ECO:0000256" key="1">
    <source>
        <dbReference type="ARBA" id="ARBA00008857"/>
    </source>
</evidence>
<accession>A0ABU9ZTL9</accession>
<proteinExistence type="inferred from homology"/>
<keyword evidence="4" id="KW-0233">DNA recombination</keyword>
<name>A0ABU9ZTL9_9HYPH</name>
<dbReference type="InterPro" id="IPR010998">
    <property type="entry name" value="Integrase_recombinase_N"/>
</dbReference>
<gene>
    <name evidence="6" type="ORF">PUR29_13895</name>
</gene>
<dbReference type="SUPFAM" id="SSF56349">
    <property type="entry name" value="DNA breaking-rejoining enzymes"/>
    <property type="match status" value="1"/>
</dbReference>
<evidence type="ECO:0000259" key="5">
    <source>
        <dbReference type="PROSITE" id="PS51898"/>
    </source>
</evidence>